<feature type="domain" description="G-patch" evidence="5">
    <location>
        <begin position="265"/>
        <end position="311"/>
    </location>
</feature>
<evidence type="ECO:0000256" key="4">
    <source>
        <dbReference type="SAM" id="MobiDB-lite"/>
    </source>
</evidence>
<feature type="compositionally biased region" description="Basic residues" evidence="4">
    <location>
        <begin position="32"/>
        <end position="53"/>
    </location>
</feature>
<dbReference type="Pfam" id="PF12656">
    <property type="entry name" value="G-patch_2"/>
    <property type="match status" value="1"/>
</dbReference>
<feature type="compositionally biased region" description="Polar residues" evidence="4">
    <location>
        <begin position="358"/>
        <end position="368"/>
    </location>
</feature>
<dbReference type="EMBL" id="JMSN01000001">
    <property type="protein sequence ID" value="KDN53541.1"/>
    <property type="molecule type" value="Genomic_DNA"/>
</dbReference>
<gene>
    <name evidence="6" type="ORF">K437DRAFT_252903</name>
</gene>
<dbReference type="SMART" id="SM00443">
    <property type="entry name" value="G_patch"/>
    <property type="match status" value="1"/>
</dbReference>
<comment type="subcellular location">
    <subcellularLocation>
        <location evidence="1">Nucleus</location>
    </subcellularLocation>
</comment>
<proteinExistence type="inferred from homology"/>
<evidence type="ECO:0000313" key="7">
    <source>
        <dbReference type="Proteomes" id="UP000027361"/>
    </source>
</evidence>
<dbReference type="InterPro" id="IPR045166">
    <property type="entry name" value="Spp2-like"/>
</dbReference>
<evidence type="ECO:0000313" key="6">
    <source>
        <dbReference type="EMBL" id="KDN53541.1"/>
    </source>
</evidence>
<evidence type="ECO:0000256" key="1">
    <source>
        <dbReference type="ARBA" id="ARBA00004123"/>
    </source>
</evidence>
<dbReference type="InParanoid" id="A0A066WI78"/>
<protein>
    <recommendedName>
        <fullName evidence="5">G-patch domain-containing protein</fullName>
    </recommendedName>
</protein>
<dbReference type="PROSITE" id="PS50174">
    <property type="entry name" value="G_PATCH"/>
    <property type="match status" value="1"/>
</dbReference>
<dbReference type="PANTHER" id="PTHR15818:SF2">
    <property type="entry name" value="G-PATCH DOMAIN AND KOW MOTIFS-CONTAINING PROTEIN"/>
    <property type="match status" value="1"/>
</dbReference>
<dbReference type="GO" id="GO:0005681">
    <property type="term" value="C:spliceosomal complex"/>
    <property type="evidence" value="ECO:0007669"/>
    <property type="project" value="TreeGrafter"/>
</dbReference>
<sequence>MSFSSGGGSGLRRAAVFAADDSGSDGEEKHASSSKHHHRHHHHHHHRHRHHEHRNGSSSNRDGEAITGFSSSGAELAQKHLPPKEPIVIPVLPDVDFRAIAHQRRRGRDLASELGSLNSMRRDGNGPVVPRSDSELHRTGASGAANGSNVHGQATRDRIGDEEQHKGLVVRTAAGSQKAGSSAPGFRSPTPPSADVRGATTPPPESADEAARRALLAGARGAGAGCGVNDSLTIPMVVDEEQALRDDVDDRPDAPSLETYTAIPVEGFGAAMLRGMGWKEGMGAGRKRDGPTEAMQVKKRPQLLGLGAKERQQVADQRGATTSGSRRKDAPGSSRPTARGYMPLVRREAGSGDVIASASASRSGTPVQSDGDRRPDYSRRRHEDDGDRGGSGSGYKTSGSGDGRYRYRSRSASPTPPRSPAEAGSRLRRTHEQPSERYRRGNEYKHSRRHQEPSFRDEYYRDKDRQGNYHHHPTSRSRAAGR</sequence>
<feature type="compositionally biased region" description="Gly residues" evidence="4">
    <location>
        <begin position="1"/>
        <end position="10"/>
    </location>
</feature>
<dbReference type="InterPro" id="IPR000467">
    <property type="entry name" value="G_patch_dom"/>
</dbReference>
<feature type="region of interest" description="Disordered" evidence="4">
    <location>
        <begin position="1"/>
        <end position="68"/>
    </location>
</feature>
<feature type="compositionally biased region" description="Basic and acidic residues" evidence="4">
    <location>
        <begin position="370"/>
        <end position="388"/>
    </location>
</feature>
<dbReference type="Proteomes" id="UP000027361">
    <property type="component" value="Unassembled WGS sequence"/>
</dbReference>
<organism evidence="6 7">
    <name type="scientific">Tilletiaria anomala (strain ATCC 24038 / CBS 436.72 / UBC 951)</name>
    <dbReference type="NCBI Taxonomy" id="1037660"/>
    <lineage>
        <taxon>Eukaryota</taxon>
        <taxon>Fungi</taxon>
        <taxon>Dikarya</taxon>
        <taxon>Basidiomycota</taxon>
        <taxon>Ustilaginomycotina</taxon>
        <taxon>Exobasidiomycetes</taxon>
        <taxon>Georgefischeriales</taxon>
        <taxon>Tilletiariaceae</taxon>
        <taxon>Tilletiaria</taxon>
    </lineage>
</organism>
<comment type="similarity">
    <text evidence="2">Belongs to the SPP2 family.</text>
</comment>
<accession>A0A066WI78</accession>
<dbReference type="PANTHER" id="PTHR15818">
    <property type="entry name" value="G PATCH AND KOW-CONTAINING"/>
    <property type="match status" value="1"/>
</dbReference>
<feature type="region of interest" description="Disordered" evidence="4">
    <location>
        <begin position="103"/>
        <end position="209"/>
    </location>
</feature>
<dbReference type="GO" id="GO:0000398">
    <property type="term" value="P:mRNA splicing, via spliceosome"/>
    <property type="evidence" value="ECO:0007669"/>
    <property type="project" value="InterPro"/>
</dbReference>
<feature type="region of interest" description="Disordered" evidence="4">
    <location>
        <begin position="282"/>
        <end position="482"/>
    </location>
</feature>
<dbReference type="InterPro" id="IPR026822">
    <property type="entry name" value="Spp2/MOS2_G-patch"/>
</dbReference>
<dbReference type="GeneID" id="25263435"/>
<keyword evidence="7" id="KW-1185">Reference proteome</keyword>
<name>A0A066WI78_TILAU</name>
<dbReference type="AlphaFoldDB" id="A0A066WI78"/>
<evidence type="ECO:0000256" key="2">
    <source>
        <dbReference type="ARBA" id="ARBA00008576"/>
    </source>
</evidence>
<dbReference type="HOGENOM" id="CLU_566421_0_0_1"/>
<evidence type="ECO:0000256" key="3">
    <source>
        <dbReference type="ARBA" id="ARBA00023242"/>
    </source>
</evidence>
<evidence type="ECO:0000259" key="5">
    <source>
        <dbReference type="PROSITE" id="PS50174"/>
    </source>
</evidence>
<keyword evidence="3" id="KW-0539">Nucleus</keyword>
<feature type="compositionally biased region" description="Basic and acidic residues" evidence="4">
    <location>
        <begin position="430"/>
        <end position="467"/>
    </location>
</feature>
<comment type="caution">
    <text evidence="6">The sequence shown here is derived from an EMBL/GenBank/DDBJ whole genome shotgun (WGS) entry which is preliminary data.</text>
</comment>
<feature type="compositionally biased region" description="Basic residues" evidence="4">
    <location>
        <begin position="468"/>
        <end position="482"/>
    </location>
</feature>
<feature type="compositionally biased region" description="Basic and acidic residues" evidence="4">
    <location>
        <begin position="154"/>
        <end position="166"/>
    </location>
</feature>
<dbReference type="OrthoDB" id="5577072at2759"/>
<dbReference type="RefSeq" id="XP_013246411.1">
    <property type="nucleotide sequence ID" value="XM_013390957.1"/>
</dbReference>
<reference evidence="6 7" key="1">
    <citation type="submission" date="2014-05" db="EMBL/GenBank/DDBJ databases">
        <title>Draft genome sequence of a rare smut relative, Tilletiaria anomala UBC 951.</title>
        <authorList>
            <consortium name="DOE Joint Genome Institute"/>
            <person name="Toome M."/>
            <person name="Kuo A."/>
            <person name="Henrissat B."/>
            <person name="Lipzen A."/>
            <person name="Tritt A."/>
            <person name="Yoshinaga Y."/>
            <person name="Zane M."/>
            <person name="Barry K."/>
            <person name="Grigoriev I.V."/>
            <person name="Spatafora J.W."/>
            <person name="Aimea M.C."/>
        </authorList>
    </citation>
    <scope>NUCLEOTIDE SEQUENCE [LARGE SCALE GENOMIC DNA]</scope>
    <source>
        <strain evidence="6 7">UBC 951</strain>
    </source>
</reference>
<dbReference type="STRING" id="1037660.A0A066WI78"/>
<dbReference type="GO" id="GO:0003676">
    <property type="term" value="F:nucleic acid binding"/>
    <property type="evidence" value="ECO:0007669"/>
    <property type="project" value="InterPro"/>
</dbReference>